<dbReference type="PANTHER" id="PTHR46753">
    <property type="entry name" value="FYVE AND COILED-COIL DOMAIN-CONTAINING PROTEIN 1"/>
    <property type="match status" value="1"/>
</dbReference>
<dbReference type="AlphaFoldDB" id="A0AAN7VCA4"/>
<sequence>MSVSDPVIKNIKGIILKLLEDVTESGQISDTNPHLMGLCENVERIFNTGLSSVYTTFGFIKSNDAWSWLEKAAVCGDNTITFAYINSVDHTAYYQHILTKVGRLPLHVPVEYLLKNHKCSIYKHNSVLGDEILTEILLSLLLQCGQINFKLDLTNVSFLDVTWELPEVVKLELVPCTNLGMSISFANDKAVIIDIQSNSVIAENGRIEVGDLLDNLNGVHICSATKGRLNTILKGCKGQPVTVTIVKAKGSHANEIYRPILSLLKKVHIDPVALRNKNFFGLDSNGESKRSTSAGFKATFFGYVHTGNVGDVKQIDKAVRLLLSPYKKSPENSDLKHKVVRKSIFFEVGEIGVKIVDSQSSNVILKHSYMEISSCGSVSHLPYYFAYIAGNESCSHANDFVCYVFHVKNFEFAYTILQSIGQGFHRTHFAV</sequence>
<dbReference type="InterPro" id="IPR001478">
    <property type="entry name" value="PDZ"/>
</dbReference>
<dbReference type="Gene3D" id="1.20.58.900">
    <property type="match status" value="1"/>
</dbReference>
<evidence type="ECO:0000313" key="5">
    <source>
        <dbReference type="Proteomes" id="UP001329430"/>
    </source>
</evidence>
<gene>
    <name evidence="4" type="ORF">RI129_009321</name>
</gene>
<dbReference type="InterPro" id="IPR004012">
    <property type="entry name" value="Run_dom"/>
</dbReference>
<dbReference type="EMBL" id="JAVRBK010000007">
    <property type="protein sequence ID" value="KAK5640774.1"/>
    <property type="molecule type" value="Genomic_DNA"/>
</dbReference>
<dbReference type="SMART" id="SM00228">
    <property type="entry name" value="PDZ"/>
    <property type="match status" value="1"/>
</dbReference>
<dbReference type="Gene3D" id="2.30.42.10">
    <property type="match status" value="1"/>
</dbReference>
<dbReference type="SUPFAM" id="SSF50729">
    <property type="entry name" value="PH domain-like"/>
    <property type="match status" value="1"/>
</dbReference>
<dbReference type="Gene3D" id="2.30.29.30">
    <property type="entry name" value="Pleckstrin-homology domain (PH domain)/Phosphotyrosine-binding domain (PTB)"/>
    <property type="match status" value="1"/>
</dbReference>
<dbReference type="SUPFAM" id="SSF50156">
    <property type="entry name" value="PDZ domain-like"/>
    <property type="match status" value="1"/>
</dbReference>
<dbReference type="Pfam" id="PF00640">
    <property type="entry name" value="PID"/>
    <property type="match status" value="1"/>
</dbReference>
<dbReference type="InterPro" id="IPR006020">
    <property type="entry name" value="PTB/PI_dom"/>
</dbReference>
<dbReference type="PROSITE" id="PS50826">
    <property type="entry name" value="RUN"/>
    <property type="match status" value="1"/>
</dbReference>
<evidence type="ECO:0008006" key="6">
    <source>
        <dbReference type="Google" id="ProtNLM"/>
    </source>
</evidence>
<protein>
    <recommendedName>
        <fullName evidence="6">RUN domain-containing protein</fullName>
    </recommendedName>
</protein>
<organism evidence="4 5">
    <name type="scientific">Pyrocoelia pectoralis</name>
    <dbReference type="NCBI Taxonomy" id="417401"/>
    <lineage>
        <taxon>Eukaryota</taxon>
        <taxon>Metazoa</taxon>
        <taxon>Ecdysozoa</taxon>
        <taxon>Arthropoda</taxon>
        <taxon>Hexapoda</taxon>
        <taxon>Insecta</taxon>
        <taxon>Pterygota</taxon>
        <taxon>Neoptera</taxon>
        <taxon>Endopterygota</taxon>
        <taxon>Coleoptera</taxon>
        <taxon>Polyphaga</taxon>
        <taxon>Elateriformia</taxon>
        <taxon>Elateroidea</taxon>
        <taxon>Lampyridae</taxon>
        <taxon>Lampyrinae</taxon>
        <taxon>Pyrocoelia</taxon>
    </lineage>
</organism>
<keyword evidence="5" id="KW-1185">Reference proteome</keyword>
<name>A0AAN7VCA4_9COLE</name>
<dbReference type="Pfam" id="PF00595">
    <property type="entry name" value="PDZ"/>
    <property type="match status" value="1"/>
</dbReference>
<reference evidence="4 5" key="1">
    <citation type="journal article" date="2024" name="Insects">
        <title>An Improved Chromosome-Level Genome Assembly of the Firefly Pyrocoelia pectoralis.</title>
        <authorList>
            <person name="Fu X."/>
            <person name="Meyer-Rochow V.B."/>
            <person name="Ballantyne L."/>
            <person name="Zhu X."/>
        </authorList>
    </citation>
    <scope>NUCLEOTIDE SEQUENCE [LARGE SCALE GENOMIC DNA]</scope>
    <source>
        <strain evidence="4">XCY_ONT2</strain>
    </source>
</reference>
<evidence type="ECO:0000313" key="4">
    <source>
        <dbReference type="EMBL" id="KAK5640774.1"/>
    </source>
</evidence>
<dbReference type="InterPro" id="IPR037213">
    <property type="entry name" value="Run_dom_sf"/>
</dbReference>
<comment type="caution">
    <text evidence="4">The sequence shown here is derived from an EMBL/GenBank/DDBJ whole genome shotgun (WGS) entry which is preliminary data.</text>
</comment>
<dbReference type="SUPFAM" id="SSF140741">
    <property type="entry name" value="RUN domain-like"/>
    <property type="match status" value="1"/>
</dbReference>
<dbReference type="InterPro" id="IPR011993">
    <property type="entry name" value="PH-like_dom_sf"/>
</dbReference>
<dbReference type="InterPro" id="IPR036034">
    <property type="entry name" value="PDZ_sf"/>
</dbReference>
<dbReference type="PROSITE" id="PS01179">
    <property type="entry name" value="PID"/>
    <property type="match status" value="1"/>
</dbReference>
<feature type="domain" description="PDZ" evidence="2">
    <location>
        <begin position="168"/>
        <end position="234"/>
    </location>
</feature>
<feature type="domain" description="RUN" evidence="3">
    <location>
        <begin position="29"/>
        <end position="156"/>
    </location>
</feature>
<evidence type="ECO:0000259" key="2">
    <source>
        <dbReference type="PROSITE" id="PS50106"/>
    </source>
</evidence>
<feature type="domain" description="PID" evidence="1">
    <location>
        <begin position="296"/>
        <end position="424"/>
    </location>
</feature>
<dbReference type="Proteomes" id="UP001329430">
    <property type="component" value="Chromosome 7"/>
</dbReference>
<evidence type="ECO:0000259" key="1">
    <source>
        <dbReference type="PROSITE" id="PS01179"/>
    </source>
</evidence>
<accession>A0AAN7VCA4</accession>
<evidence type="ECO:0000259" key="3">
    <source>
        <dbReference type="PROSITE" id="PS50826"/>
    </source>
</evidence>
<dbReference type="PROSITE" id="PS50106">
    <property type="entry name" value="PDZ"/>
    <property type="match status" value="1"/>
</dbReference>
<dbReference type="PANTHER" id="PTHR46753:SF3">
    <property type="entry name" value="PDZ DOMAIN-CONTAINING PROTEIN"/>
    <property type="match status" value="1"/>
</dbReference>
<proteinExistence type="predicted"/>